<sequence>MNHSTLPTLIRSLQNPELYPHPIVRFSLIETHISWVLLTGSYAYKIKKPLNLGFLDFSTLEKRRHFCQEELRLNGRLAPDIYLEVVAIGGGEERPQLNSEGPAIEYAVKMRQFEPDQTFDRLLQRQQLTTDVIIKTAQIIASFHEHITKAPKKSEFGSPTAVMRPVRENFAQIRQQSAITMTAELEQLADWSEREYARNLELFDQRKHNGFIRECHGDLHLGNIAFIDGRIVPFDGIEFNPSLYWIDVISEVAFLVMDLTDKQRPDLAYRFLNEYLQHGGDYAGLKLLPFYLTYRAMVRAKVSAIRASQVSTTEPRQKAVSDYRDYLQLARHYTETKKPLMLIMHGVSGSGKSWLSNRIIDHFPVIRIRSDVERKRLFGLTAQQTSQATIDGGIYSAQASALTYHRLLELAAETLSAGYNVIVDATFLQKQQRKPFFQLAQQAAVPFRIVHTIADRQTLLRQIEERAKLQDNVSDADPRVLQHQLQTRQPLDVDEQRHAIEIDTAQNAHLTKLWNILDEYKH</sequence>
<dbReference type="SUPFAM" id="SSF56112">
    <property type="entry name" value="Protein kinase-like (PK-like)"/>
    <property type="match status" value="1"/>
</dbReference>
<protein>
    <submittedName>
        <fullName evidence="1">AAA family ATPase</fullName>
    </submittedName>
</protein>
<dbReference type="PANTHER" id="PTHR43883">
    <property type="entry name" value="SLR0207 PROTEIN"/>
    <property type="match status" value="1"/>
</dbReference>
<evidence type="ECO:0000313" key="1">
    <source>
        <dbReference type="EMBL" id="XBS20405.1"/>
    </source>
</evidence>
<proteinExistence type="predicted"/>
<dbReference type="Proteomes" id="UP001225378">
    <property type="component" value="Chromosome"/>
</dbReference>
<reference evidence="1 2" key="1">
    <citation type="journal article" date="2024" name="Microbiology">
        <title>Methylomarinum rosea sp. nov., a novel halophilic methanotrophic bacterium from the hypersaline Lake Elton.</title>
        <authorList>
            <person name="Suleimanov R.Z."/>
            <person name="Oshkin I.Y."/>
            <person name="Danilova O.V."/>
            <person name="Suzina N.E."/>
            <person name="Dedysh S.N."/>
        </authorList>
    </citation>
    <scope>NUCLEOTIDE SEQUENCE [LARGE SCALE GENOMIC DNA]</scope>
    <source>
        <strain evidence="1 2">Ch1-1</strain>
    </source>
</reference>
<accession>A0AAU7NTY7</accession>
<dbReference type="RefSeq" id="WP_349431612.1">
    <property type="nucleotide sequence ID" value="NZ_CP157743.1"/>
</dbReference>
<dbReference type="InterPro" id="IPR027417">
    <property type="entry name" value="P-loop_NTPase"/>
</dbReference>
<organism evidence="1 2">
    <name type="scientific">Methylomarinum roseum</name>
    <dbReference type="NCBI Taxonomy" id="3067653"/>
    <lineage>
        <taxon>Bacteria</taxon>
        <taxon>Pseudomonadati</taxon>
        <taxon>Pseudomonadota</taxon>
        <taxon>Gammaproteobacteria</taxon>
        <taxon>Methylococcales</taxon>
        <taxon>Methylococcaceae</taxon>
        <taxon>Methylomarinum</taxon>
    </lineage>
</organism>
<dbReference type="InterPro" id="IPR011009">
    <property type="entry name" value="Kinase-like_dom_sf"/>
</dbReference>
<gene>
    <name evidence="1" type="ORF">Q9L42_018970</name>
</gene>
<dbReference type="Gene3D" id="3.90.1200.10">
    <property type="match status" value="1"/>
</dbReference>
<dbReference type="KEGG" id="mech:Q9L42_018970"/>
<name>A0AAU7NTY7_9GAMM</name>
<dbReference type="InterPro" id="IPR052732">
    <property type="entry name" value="Cell-binding_unc_protein"/>
</dbReference>
<keyword evidence="2" id="KW-1185">Reference proteome</keyword>
<dbReference type="PANTHER" id="PTHR43883:SF1">
    <property type="entry name" value="GLUCONOKINASE"/>
    <property type="match status" value="1"/>
</dbReference>
<evidence type="ECO:0000313" key="2">
    <source>
        <dbReference type="Proteomes" id="UP001225378"/>
    </source>
</evidence>
<dbReference type="Gene3D" id="3.40.50.300">
    <property type="entry name" value="P-loop containing nucleotide triphosphate hydrolases"/>
    <property type="match status" value="1"/>
</dbReference>
<dbReference type="SUPFAM" id="SSF52540">
    <property type="entry name" value="P-loop containing nucleoside triphosphate hydrolases"/>
    <property type="match status" value="1"/>
</dbReference>
<dbReference type="Pfam" id="PF13671">
    <property type="entry name" value="AAA_33"/>
    <property type="match status" value="1"/>
</dbReference>
<dbReference type="AlphaFoldDB" id="A0AAU7NTY7"/>
<dbReference type="EMBL" id="CP157743">
    <property type="protein sequence ID" value="XBS20405.1"/>
    <property type="molecule type" value="Genomic_DNA"/>
</dbReference>